<evidence type="ECO:0000256" key="6">
    <source>
        <dbReference type="NCBIfam" id="TIGR01068"/>
    </source>
</evidence>
<feature type="active site" description="Nucleophile" evidence="8">
    <location>
        <position position="32"/>
    </location>
</feature>
<evidence type="ECO:0000256" key="7">
    <source>
        <dbReference type="PIRNR" id="PIRNR000077"/>
    </source>
</evidence>
<dbReference type="PANTHER" id="PTHR45663:SF11">
    <property type="entry name" value="GEO12009P1"/>
    <property type="match status" value="1"/>
</dbReference>
<dbReference type="PRINTS" id="PR00421">
    <property type="entry name" value="THIOREDOXIN"/>
</dbReference>
<evidence type="ECO:0000256" key="4">
    <source>
        <dbReference type="ARBA" id="ARBA00023157"/>
    </source>
</evidence>
<feature type="site" description="Contributes to redox potential value" evidence="8">
    <location>
        <position position="30"/>
    </location>
</feature>
<keyword evidence="12" id="KW-1185">Reference proteome</keyword>
<feature type="domain" description="Thioredoxin" evidence="10">
    <location>
        <begin position="1"/>
        <end position="105"/>
    </location>
</feature>
<dbReference type="PIRSF" id="PIRSF000077">
    <property type="entry name" value="Thioredoxin"/>
    <property type="match status" value="1"/>
</dbReference>
<dbReference type="InterPro" id="IPR036249">
    <property type="entry name" value="Thioredoxin-like_sf"/>
</dbReference>
<dbReference type="EMBL" id="CP071869">
    <property type="protein sequence ID" value="QTE21267.1"/>
    <property type="molecule type" value="Genomic_DNA"/>
</dbReference>
<keyword evidence="5 9" id="KW-0676">Redox-active center</keyword>
<protein>
    <recommendedName>
        <fullName evidence="6 7">Thioredoxin</fullName>
    </recommendedName>
</protein>
<accession>A0A975CP34</accession>
<dbReference type="FunFam" id="3.40.30.10:FF:000001">
    <property type="entry name" value="Thioredoxin"/>
    <property type="match status" value="1"/>
</dbReference>
<dbReference type="GO" id="GO:0005737">
    <property type="term" value="C:cytoplasm"/>
    <property type="evidence" value="ECO:0007669"/>
    <property type="project" value="TreeGrafter"/>
</dbReference>
<evidence type="ECO:0000256" key="5">
    <source>
        <dbReference type="ARBA" id="ARBA00023284"/>
    </source>
</evidence>
<name>A0A975CP34_9FLAO</name>
<keyword evidence="3" id="KW-0249">Electron transport</keyword>
<feature type="site" description="Contributes to redox potential value" evidence="8">
    <location>
        <position position="31"/>
    </location>
</feature>
<dbReference type="PANTHER" id="PTHR45663">
    <property type="entry name" value="GEO12009P1"/>
    <property type="match status" value="1"/>
</dbReference>
<dbReference type="InterPro" id="IPR005746">
    <property type="entry name" value="Thioredoxin"/>
</dbReference>
<reference evidence="11 12" key="1">
    <citation type="submission" date="2021-03" db="EMBL/GenBank/DDBJ databases">
        <title>Complete genome of Polaribacter_sp.SM13.</title>
        <authorList>
            <person name="Jeong S.W."/>
            <person name="Bae J.W."/>
        </authorList>
    </citation>
    <scope>NUCLEOTIDE SEQUENCE [LARGE SCALE GENOMIC DNA]</scope>
    <source>
        <strain evidence="11 12">SM13</strain>
    </source>
</reference>
<dbReference type="Proteomes" id="UP000663920">
    <property type="component" value="Chromosome"/>
</dbReference>
<dbReference type="InterPro" id="IPR017937">
    <property type="entry name" value="Thioredoxin_CS"/>
</dbReference>
<evidence type="ECO:0000256" key="9">
    <source>
        <dbReference type="PIRSR" id="PIRSR000077-4"/>
    </source>
</evidence>
<dbReference type="NCBIfam" id="TIGR01068">
    <property type="entry name" value="thioredoxin"/>
    <property type="match status" value="1"/>
</dbReference>
<evidence type="ECO:0000256" key="3">
    <source>
        <dbReference type="ARBA" id="ARBA00022982"/>
    </source>
</evidence>
<keyword evidence="4 9" id="KW-1015">Disulfide bond</keyword>
<evidence type="ECO:0000256" key="2">
    <source>
        <dbReference type="ARBA" id="ARBA00022448"/>
    </source>
</evidence>
<feature type="site" description="Deprotonates C-terminal active site Cys" evidence="8">
    <location>
        <position position="23"/>
    </location>
</feature>
<evidence type="ECO:0000313" key="12">
    <source>
        <dbReference type="Proteomes" id="UP000663920"/>
    </source>
</evidence>
<dbReference type="PROSITE" id="PS51352">
    <property type="entry name" value="THIOREDOXIN_2"/>
    <property type="match status" value="1"/>
</dbReference>
<evidence type="ECO:0000259" key="10">
    <source>
        <dbReference type="PROSITE" id="PS51352"/>
    </source>
</evidence>
<dbReference type="GO" id="GO:0015035">
    <property type="term" value="F:protein-disulfide reductase activity"/>
    <property type="evidence" value="ECO:0007669"/>
    <property type="project" value="UniProtKB-UniRule"/>
</dbReference>
<dbReference type="Gene3D" id="3.40.30.10">
    <property type="entry name" value="Glutaredoxin"/>
    <property type="match status" value="1"/>
</dbReference>
<dbReference type="CDD" id="cd02947">
    <property type="entry name" value="TRX_family"/>
    <property type="match status" value="1"/>
</dbReference>
<feature type="active site" description="Nucleophile" evidence="8">
    <location>
        <position position="29"/>
    </location>
</feature>
<organism evidence="11 12">
    <name type="scientific">Polaribacter cellanae</name>
    <dbReference type="NCBI Taxonomy" id="2818493"/>
    <lineage>
        <taxon>Bacteria</taxon>
        <taxon>Pseudomonadati</taxon>
        <taxon>Bacteroidota</taxon>
        <taxon>Flavobacteriia</taxon>
        <taxon>Flavobacteriales</taxon>
        <taxon>Flavobacteriaceae</taxon>
    </lineage>
</organism>
<comment type="similarity">
    <text evidence="1 7">Belongs to the thioredoxin family.</text>
</comment>
<dbReference type="Pfam" id="PF00085">
    <property type="entry name" value="Thioredoxin"/>
    <property type="match status" value="1"/>
</dbReference>
<gene>
    <name evidence="11" type="primary">trxA</name>
    <name evidence="11" type="ORF">J3359_10510</name>
</gene>
<keyword evidence="2" id="KW-0813">Transport</keyword>
<evidence type="ECO:0000313" key="11">
    <source>
        <dbReference type="EMBL" id="QTE21267.1"/>
    </source>
</evidence>
<dbReference type="SUPFAM" id="SSF52833">
    <property type="entry name" value="Thioredoxin-like"/>
    <property type="match status" value="1"/>
</dbReference>
<evidence type="ECO:0000256" key="1">
    <source>
        <dbReference type="ARBA" id="ARBA00008987"/>
    </source>
</evidence>
<sequence length="107" mass="12306">MEAQLEQTDFTNVIENNSNVLLDFYAEWCGPCQTLLPTIHKLADELKDEITIKKVNVDEYPEIASKFGIRNIPTLIFFKDGQATDRHIGLINESNLRDKINSLKHLF</sequence>
<dbReference type="PROSITE" id="PS00194">
    <property type="entry name" value="THIOREDOXIN_1"/>
    <property type="match status" value="1"/>
</dbReference>
<proteinExistence type="inferred from homology"/>
<dbReference type="KEGG" id="pcea:J3359_10510"/>
<dbReference type="AlphaFoldDB" id="A0A975CP34"/>
<dbReference type="RefSeq" id="WP_208076827.1">
    <property type="nucleotide sequence ID" value="NZ_CP071869.1"/>
</dbReference>
<dbReference type="InterPro" id="IPR013766">
    <property type="entry name" value="Thioredoxin_domain"/>
</dbReference>
<feature type="disulfide bond" description="Redox-active" evidence="9">
    <location>
        <begin position="29"/>
        <end position="32"/>
    </location>
</feature>
<evidence type="ECO:0000256" key="8">
    <source>
        <dbReference type="PIRSR" id="PIRSR000077-1"/>
    </source>
</evidence>